<name>A0A9X1S213_9MICO</name>
<keyword evidence="2" id="KW-1185">Reference proteome</keyword>
<dbReference type="AlphaFoldDB" id="A0A9X1S213"/>
<comment type="caution">
    <text evidence="1">The sequence shown here is derived from an EMBL/GenBank/DDBJ whole genome shotgun (WGS) entry which is preliminary data.</text>
</comment>
<accession>A0A9X1S213</accession>
<dbReference type="EMBL" id="JAGTTN010000002">
    <property type="protein sequence ID" value="MCC2032186.1"/>
    <property type="molecule type" value="Genomic_DNA"/>
</dbReference>
<evidence type="ECO:0000313" key="1">
    <source>
        <dbReference type="EMBL" id="MCC2032186.1"/>
    </source>
</evidence>
<dbReference type="RefSeq" id="WP_229384098.1">
    <property type="nucleotide sequence ID" value="NZ_JAGTTN010000002.1"/>
</dbReference>
<sequence>MSIIADTSPIVDEVAQEVAHCLRELEAGAFQIVVTGGPLFMEAEERVDLFRDLRIDEDQARLDIENGKSHWFADFYRPDGTRVGRERTDEGWFDRELASIRRIDMTTQNGLARTTSGYLMVSRGSWIPREIVDIPEGRALRSITVRSHTAQVFAAAAAAEAAFIAANPAITAAKPAWADHVEIFDIDPAPTEGVLVTYVLENASARVSIHGVYLDGTIMIEDPRPYFALEHEAEGTASAREAIALMQELVDAVEAAL</sequence>
<protein>
    <submittedName>
        <fullName evidence="1">Uncharacterized protein</fullName>
    </submittedName>
</protein>
<proteinExistence type="predicted"/>
<organism evidence="1 2">
    <name type="scientific">Microbacterium allomyrinae</name>
    <dbReference type="NCBI Taxonomy" id="2830666"/>
    <lineage>
        <taxon>Bacteria</taxon>
        <taxon>Bacillati</taxon>
        <taxon>Actinomycetota</taxon>
        <taxon>Actinomycetes</taxon>
        <taxon>Micrococcales</taxon>
        <taxon>Microbacteriaceae</taxon>
        <taxon>Microbacterium</taxon>
    </lineage>
</organism>
<evidence type="ECO:0000313" key="2">
    <source>
        <dbReference type="Proteomes" id="UP001139354"/>
    </source>
</evidence>
<reference evidence="1" key="1">
    <citation type="submission" date="2021-04" db="EMBL/GenBank/DDBJ databases">
        <title>Microbacterium tenobrionis sp. nov. and Microbacterium allomyrinae sp. nov., isolated from larvae of Tenobrio molitor and Allomyrina dichotoma, respectively.</title>
        <authorList>
            <person name="Lee S.D."/>
        </authorList>
    </citation>
    <scope>NUCLEOTIDE SEQUENCE</scope>
    <source>
        <strain evidence="1">BWT-G7</strain>
    </source>
</reference>
<gene>
    <name evidence="1" type="ORF">KEC57_08305</name>
</gene>
<dbReference type="Proteomes" id="UP001139354">
    <property type="component" value="Unassembled WGS sequence"/>
</dbReference>